<sequence>MLKLEEALVDENDRPLCPPRLIKTIILNNPFSDIIPGIIVQEYEGIKDSSKTKTAAVKDFNLLSFGEELEEDEKEYVILNKSLLVIMKTTVGDVVLELWAKETAKACRNFIQLSIEGTGEGGRVYGEPFKEKFHTSLRFCRRDLIAVANAGKMTMVPNTSLFLVLHQICRINIQSLNDTPLYPPRVIKNIILNNPFSDIIPRIIVQEKFSPDSIVLYNEKLCYRDLNLLSFGGEAKEDEEESVILNKKFTGKGKSAHDHLTDPKLSSQTAVEPSGLANKKRKEGRSSDWESDAEVKTQEELEVVKKEKEAMKKRIKNTLRDTKKEPRKVQNYKIGDAEDDKNIKENE</sequence>
<dbReference type="InterPro" id="IPR044666">
    <property type="entry name" value="Cyclophilin_A-like"/>
</dbReference>
<dbReference type="AlphaFoldDB" id="A0A310SI30"/>
<accession>A0A310SI30</accession>
<evidence type="ECO:0000256" key="1">
    <source>
        <dbReference type="ARBA" id="ARBA00007365"/>
    </source>
</evidence>
<comment type="similarity">
    <text evidence="1">Belongs to the cyclophilin-type PPIase family.</text>
</comment>
<feature type="region of interest" description="Disordered" evidence="2">
    <location>
        <begin position="252"/>
        <end position="347"/>
    </location>
</feature>
<dbReference type="EMBL" id="KQ761039">
    <property type="protein sequence ID" value="OAD58373.1"/>
    <property type="molecule type" value="Genomic_DNA"/>
</dbReference>
<reference evidence="3 4" key="1">
    <citation type="submission" date="2015-07" db="EMBL/GenBank/DDBJ databases">
        <title>The genome of Eufriesea mexicana.</title>
        <authorList>
            <person name="Pan H."/>
            <person name="Kapheim K."/>
        </authorList>
    </citation>
    <scope>NUCLEOTIDE SEQUENCE [LARGE SCALE GENOMIC DNA]</scope>
    <source>
        <strain evidence="3">0111107269</strain>
        <tissue evidence="3">Whole body</tissue>
    </source>
</reference>
<organism evidence="3 4">
    <name type="scientific">Eufriesea mexicana</name>
    <dbReference type="NCBI Taxonomy" id="516756"/>
    <lineage>
        <taxon>Eukaryota</taxon>
        <taxon>Metazoa</taxon>
        <taxon>Ecdysozoa</taxon>
        <taxon>Arthropoda</taxon>
        <taxon>Hexapoda</taxon>
        <taxon>Insecta</taxon>
        <taxon>Pterygota</taxon>
        <taxon>Neoptera</taxon>
        <taxon>Endopterygota</taxon>
        <taxon>Hymenoptera</taxon>
        <taxon>Apocrita</taxon>
        <taxon>Aculeata</taxon>
        <taxon>Apoidea</taxon>
        <taxon>Anthophila</taxon>
        <taxon>Apidae</taxon>
        <taxon>Eufriesea</taxon>
    </lineage>
</organism>
<evidence type="ECO:0000256" key="2">
    <source>
        <dbReference type="SAM" id="MobiDB-lite"/>
    </source>
</evidence>
<gene>
    <name evidence="3" type="ORF">WN48_11335</name>
</gene>
<proteinExistence type="inferred from homology"/>
<evidence type="ECO:0000313" key="3">
    <source>
        <dbReference type="EMBL" id="OAD58373.1"/>
    </source>
</evidence>
<dbReference type="SUPFAM" id="SSF50891">
    <property type="entry name" value="Cyclophilin-like"/>
    <property type="match status" value="1"/>
</dbReference>
<dbReference type="InterPro" id="IPR029000">
    <property type="entry name" value="Cyclophilin-like_dom_sf"/>
</dbReference>
<dbReference type="Proteomes" id="UP000250275">
    <property type="component" value="Unassembled WGS sequence"/>
</dbReference>
<keyword evidence="3" id="KW-0413">Isomerase</keyword>
<protein>
    <submittedName>
        <fullName evidence="3">Peptidyl-prolyl cis-trans isomerase CWC27 like protein</fullName>
    </submittedName>
</protein>
<dbReference type="PANTHER" id="PTHR45625">
    <property type="entry name" value="PEPTIDYL-PROLYL CIS-TRANS ISOMERASE-RELATED"/>
    <property type="match status" value="1"/>
</dbReference>
<dbReference type="PANTHER" id="PTHR45625:SF6">
    <property type="entry name" value="SPLICEOSOME-ASSOCIATED PROTEIN CWC27 HOMOLOG"/>
    <property type="match status" value="1"/>
</dbReference>
<dbReference type="GO" id="GO:0071013">
    <property type="term" value="C:catalytic step 2 spliceosome"/>
    <property type="evidence" value="ECO:0007669"/>
    <property type="project" value="TreeGrafter"/>
</dbReference>
<feature type="compositionally biased region" description="Basic and acidic residues" evidence="2">
    <location>
        <begin position="284"/>
        <end position="328"/>
    </location>
</feature>
<name>A0A310SI30_9HYME</name>
<evidence type="ECO:0000313" key="4">
    <source>
        <dbReference type="Proteomes" id="UP000250275"/>
    </source>
</evidence>
<dbReference type="GO" id="GO:0016853">
    <property type="term" value="F:isomerase activity"/>
    <property type="evidence" value="ECO:0007669"/>
    <property type="project" value="UniProtKB-KW"/>
</dbReference>
<keyword evidence="4" id="KW-1185">Reference proteome</keyword>